<sequence>MNSLSDSVDVCISGGGIAGLVLALGLAPTGCRVLVAERNATINLNGADVLKPAGIAVLEQLGLLPALLAAEAQRREQVEIYHNGTLLEVMDYRRDNNARPYFYLVPYQVVVRTVLEALRAFSNVEIRFNTALTGLRYSASAPATLEAVVLNEQHVVPVAVVVGADGVNSTLRNLLGVTARPHFYEQMMFYQQRPMVASVREINRLYVDEDFGLAYFYPINRTQFRAVVGLLSSEGQALCQGQDAQALEQRLRRFVSASPDVLPALGPLHEFNTFPLCRLHLEAYVHGNAVLLGNAAHAIHPIAGQGMNLAIEDAGELAHQLTLFFAGTQSVAAALQAYQEQRHFINDKIVRYADQLATSLADVAKFAGCLNLTIQTSGRQPQHLEMV</sequence>
<dbReference type="OrthoDB" id="9766816at2"/>
<comment type="caution">
    <text evidence="3">The sequence shown here is derived from an EMBL/GenBank/DDBJ whole genome shotgun (WGS) entry which is preliminary data.</text>
</comment>
<evidence type="ECO:0000256" key="1">
    <source>
        <dbReference type="ARBA" id="ARBA00023002"/>
    </source>
</evidence>
<evidence type="ECO:0000313" key="4">
    <source>
        <dbReference type="Proteomes" id="UP000284250"/>
    </source>
</evidence>
<dbReference type="EMBL" id="QYCN01000016">
    <property type="protein sequence ID" value="RIY09573.1"/>
    <property type="molecule type" value="Genomic_DNA"/>
</dbReference>
<dbReference type="PANTHER" id="PTHR43476:SF3">
    <property type="entry name" value="FAD-BINDING MONOOXYGENASE"/>
    <property type="match status" value="1"/>
</dbReference>
<dbReference type="GO" id="GO:0019622">
    <property type="term" value="P:3-(3-hydroxy)phenylpropionate catabolic process"/>
    <property type="evidence" value="ECO:0007669"/>
    <property type="project" value="TreeGrafter"/>
</dbReference>
<dbReference type="GO" id="GO:0071949">
    <property type="term" value="F:FAD binding"/>
    <property type="evidence" value="ECO:0007669"/>
    <property type="project" value="InterPro"/>
</dbReference>
<dbReference type="Gene3D" id="3.30.9.10">
    <property type="entry name" value="D-Amino Acid Oxidase, subunit A, domain 2"/>
    <property type="match status" value="2"/>
</dbReference>
<accession>A0A418QWN0</accession>
<reference evidence="3 4" key="1">
    <citation type="submission" date="2019-01" db="EMBL/GenBank/DDBJ databases">
        <title>Hymenobacter humicola sp. nov., isolated from soils in Antarctica.</title>
        <authorList>
            <person name="Sedlacek I."/>
            <person name="Holochova P."/>
            <person name="Kralova S."/>
            <person name="Pantucek R."/>
            <person name="Stankova E."/>
            <person name="Vrbovska V."/>
            <person name="Kristofova L."/>
            <person name="Svec P."/>
            <person name="Busse H.-J."/>
        </authorList>
    </citation>
    <scope>NUCLEOTIDE SEQUENCE [LARGE SCALE GENOMIC DNA]</scope>
    <source>
        <strain evidence="3 4">CCM 8852</strain>
    </source>
</reference>
<dbReference type="AlphaFoldDB" id="A0A418QWN0"/>
<keyword evidence="3" id="KW-0503">Monooxygenase</keyword>
<dbReference type="PRINTS" id="PR00420">
    <property type="entry name" value="RNGMNOXGNASE"/>
</dbReference>
<evidence type="ECO:0000313" key="3">
    <source>
        <dbReference type="EMBL" id="RIY09573.1"/>
    </source>
</evidence>
<dbReference type="GO" id="GO:0008688">
    <property type="term" value="F:3-(3-hydroxyphenyl)propionate hydroxylase activity"/>
    <property type="evidence" value="ECO:0007669"/>
    <property type="project" value="TreeGrafter"/>
</dbReference>
<dbReference type="PANTHER" id="PTHR43476">
    <property type="entry name" value="3-(3-HYDROXY-PHENYL)PROPIONATE/3-HYDROXYCINNAMIC ACID HYDROXYLASE"/>
    <property type="match status" value="1"/>
</dbReference>
<dbReference type="InterPro" id="IPR036188">
    <property type="entry name" value="FAD/NAD-bd_sf"/>
</dbReference>
<feature type="domain" description="FAD-binding" evidence="2">
    <location>
        <begin position="8"/>
        <end position="351"/>
    </location>
</feature>
<gene>
    <name evidence="3" type="ORF">D0T11_12190</name>
</gene>
<organism evidence="3 4">
    <name type="scientific">Hymenobacter rubripertinctus</name>
    <dbReference type="NCBI Taxonomy" id="2029981"/>
    <lineage>
        <taxon>Bacteria</taxon>
        <taxon>Pseudomonadati</taxon>
        <taxon>Bacteroidota</taxon>
        <taxon>Cytophagia</taxon>
        <taxon>Cytophagales</taxon>
        <taxon>Hymenobacteraceae</taxon>
        <taxon>Hymenobacter</taxon>
    </lineage>
</organism>
<keyword evidence="4" id="KW-1185">Reference proteome</keyword>
<keyword evidence="1" id="KW-0560">Oxidoreductase</keyword>
<dbReference type="Pfam" id="PF01494">
    <property type="entry name" value="FAD_binding_3"/>
    <property type="match status" value="1"/>
</dbReference>
<dbReference type="Proteomes" id="UP000284250">
    <property type="component" value="Unassembled WGS sequence"/>
</dbReference>
<name>A0A418QWN0_9BACT</name>
<dbReference type="Gene3D" id="3.50.50.60">
    <property type="entry name" value="FAD/NAD(P)-binding domain"/>
    <property type="match status" value="1"/>
</dbReference>
<dbReference type="InterPro" id="IPR002938">
    <property type="entry name" value="FAD-bd"/>
</dbReference>
<dbReference type="RefSeq" id="WP_119656075.1">
    <property type="nucleotide sequence ID" value="NZ_JBHUOI010000044.1"/>
</dbReference>
<evidence type="ECO:0000259" key="2">
    <source>
        <dbReference type="Pfam" id="PF01494"/>
    </source>
</evidence>
<proteinExistence type="predicted"/>
<dbReference type="InterPro" id="IPR050631">
    <property type="entry name" value="PheA/TfdB_FAD_monoxygenase"/>
</dbReference>
<protein>
    <submittedName>
        <fullName evidence="3">Monooxygenase</fullName>
    </submittedName>
</protein>
<dbReference type="SUPFAM" id="SSF51905">
    <property type="entry name" value="FAD/NAD(P)-binding domain"/>
    <property type="match status" value="1"/>
</dbReference>